<evidence type="ECO:0000313" key="1">
    <source>
        <dbReference type="EMBL" id="MBX35155.1"/>
    </source>
</evidence>
<protein>
    <submittedName>
        <fullName evidence="1">Uncharacterized protein</fullName>
    </submittedName>
</protein>
<dbReference type="EMBL" id="GGEC01054671">
    <property type="protein sequence ID" value="MBX35155.1"/>
    <property type="molecule type" value="Transcribed_RNA"/>
</dbReference>
<sequence>MVLDSFRRTVHDFFSHWFLCYFLFYIPPKEITLENERNPSICTRSWFLRLFDIIEMNY</sequence>
<reference evidence="1" key="1">
    <citation type="submission" date="2018-02" db="EMBL/GenBank/DDBJ databases">
        <title>Rhizophora mucronata_Transcriptome.</title>
        <authorList>
            <person name="Meera S.P."/>
            <person name="Sreeshan A."/>
            <person name="Augustine A."/>
        </authorList>
    </citation>
    <scope>NUCLEOTIDE SEQUENCE</scope>
    <source>
        <tissue evidence="1">Leaf</tissue>
    </source>
</reference>
<proteinExistence type="predicted"/>
<dbReference type="AlphaFoldDB" id="A0A2P2MY68"/>
<name>A0A2P2MY68_RHIMU</name>
<accession>A0A2P2MY68</accession>
<organism evidence="1">
    <name type="scientific">Rhizophora mucronata</name>
    <name type="common">Asiatic mangrove</name>
    <dbReference type="NCBI Taxonomy" id="61149"/>
    <lineage>
        <taxon>Eukaryota</taxon>
        <taxon>Viridiplantae</taxon>
        <taxon>Streptophyta</taxon>
        <taxon>Embryophyta</taxon>
        <taxon>Tracheophyta</taxon>
        <taxon>Spermatophyta</taxon>
        <taxon>Magnoliopsida</taxon>
        <taxon>eudicotyledons</taxon>
        <taxon>Gunneridae</taxon>
        <taxon>Pentapetalae</taxon>
        <taxon>rosids</taxon>
        <taxon>fabids</taxon>
        <taxon>Malpighiales</taxon>
        <taxon>Rhizophoraceae</taxon>
        <taxon>Rhizophora</taxon>
    </lineage>
</organism>